<dbReference type="NCBIfam" id="TIGR00756">
    <property type="entry name" value="PPR"/>
    <property type="match status" value="7"/>
</dbReference>
<dbReference type="Pfam" id="PF12854">
    <property type="entry name" value="PPR_1"/>
    <property type="match status" value="3"/>
</dbReference>
<reference evidence="4" key="2">
    <citation type="journal article" date="2024" name="Plant">
        <title>Genomic evolution and insights into agronomic trait innovations of Sesamum species.</title>
        <authorList>
            <person name="Miao H."/>
            <person name="Wang L."/>
            <person name="Qu L."/>
            <person name="Liu H."/>
            <person name="Sun Y."/>
            <person name="Le M."/>
            <person name="Wang Q."/>
            <person name="Wei S."/>
            <person name="Zheng Y."/>
            <person name="Lin W."/>
            <person name="Duan Y."/>
            <person name="Cao H."/>
            <person name="Xiong S."/>
            <person name="Wang X."/>
            <person name="Wei L."/>
            <person name="Li C."/>
            <person name="Ma Q."/>
            <person name="Ju M."/>
            <person name="Zhao R."/>
            <person name="Li G."/>
            <person name="Mu C."/>
            <person name="Tian Q."/>
            <person name="Mei H."/>
            <person name="Zhang T."/>
            <person name="Gao T."/>
            <person name="Zhang H."/>
        </authorList>
    </citation>
    <scope>NUCLEOTIDE SEQUENCE</scope>
    <source>
        <strain evidence="4">G02</strain>
    </source>
</reference>
<protein>
    <submittedName>
        <fullName evidence="4">Pentatricopeptide repeat-containing protein, mitochondrial</fullName>
    </submittedName>
</protein>
<dbReference type="AlphaFoldDB" id="A0AAW2UC85"/>
<dbReference type="PANTHER" id="PTHR47934:SF27">
    <property type="entry name" value="PENTATRICOPEPTIDE REPEAT PROTEIN-RELATED"/>
    <property type="match status" value="1"/>
</dbReference>
<dbReference type="GO" id="GO:0006396">
    <property type="term" value="P:RNA processing"/>
    <property type="evidence" value="ECO:0007669"/>
    <property type="project" value="TreeGrafter"/>
</dbReference>
<feature type="repeat" description="PPR" evidence="3">
    <location>
        <begin position="296"/>
        <end position="330"/>
    </location>
</feature>
<name>A0AAW2UC85_SESRA</name>
<evidence type="ECO:0000256" key="2">
    <source>
        <dbReference type="ARBA" id="ARBA00022737"/>
    </source>
</evidence>
<dbReference type="PROSITE" id="PS51375">
    <property type="entry name" value="PPR"/>
    <property type="match status" value="8"/>
</dbReference>
<evidence type="ECO:0000313" key="4">
    <source>
        <dbReference type="EMBL" id="KAL0413972.1"/>
    </source>
</evidence>
<gene>
    <name evidence="4" type="ORF">Sradi_1598900</name>
</gene>
<proteinExistence type="inferred from homology"/>
<evidence type="ECO:0000256" key="1">
    <source>
        <dbReference type="ARBA" id="ARBA00007626"/>
    </source>
</evidence>
<feature type="repeat" description="PPR" evidence="3">
    <location>
        <begin position="366"/>
        <end position="400"/>
    </location>
</feature>
<keyword evidence="2" id="KW-0677">Repeat</keyword>
<dbReference type="GO" id="GO:0003729">
    <property type="term" value="F:mRNA binding"/>
    <property type="evidence" value="ECO:0007669"/>
    <property type="project" value="TreeGrafter"/>
</dbReference>
<dbReference type="InterPro" id="IPR011990">
    <property type="entry name" value="TPR-like_helical_dom_sf"/>
</dbReference>
<feature type="repeat" description="PPR" evidence="3">
    <location>
        <begin position="487"/>
        <end position="521"/>
    </location>
</feature>
<dbReference type="InterPro" id="IPR051114">
    <property type="entry name" value="Mito_RNA_Proc_CCM1"/>
</dbReference>
<feature type="repeat" description="PPR" evidence="3">
    <location>
        <begin position="401"/>
        <end position="435"/>
    </location>
</feature>
<organism evidence="4">
    <name type="scientific">Sesamum radiatum</name>
    <name type="common">Black benniseed</name>
    <dbReference type="NCBI Taxonomy" id="300843"/>
    <lineage>
        <taxon>Eukaryota</taxon>
        <taxon>Viridiplantae</taxon>
        <taxon>Streptophyta</taxon>
        <taxon>Embryophyta</taxon>
        <taxon>Tracheophyta</taxon>
        <taxon>Spermatophyta</taxon>
        <taxon>Magnoliopsida</taxon>
        <taxon>eudicotyledons</taxon>
        <taxon>Gunneridae</taxon>
        <taxon>Pentapetalae</taxon>
        <taxon>asterids</taxon>
        <taxon>lamiids</taxon>
        <taxon>Lamiales</taxon>
        <taxon>Pedaliaceae</taxon>
        <taxon>Sesamum</taxon>
    </lineage>
</organism>
<accession>A0AAW2UC85</accession>
<dbReference type="Pfam" id="PF13812">
    <property type="entry name" value="PPR_3"/>
    <property type="match status" value="1"/>
</dbReference>
<dbReference type="Pfam" id="PF13041">
    <property type="entry name" value="PPR_2"/>
    <property type="match status" value="4"/>
</dbReference>
<dbReference type="GO" id="GO:0007005">
    <property type="term" value="P:mitochondrion organization"/>
    <property type="evidence" value="ECO:0007669"/>
    <property type="project" value="TreeGrafter"/>
</dbReference>
<feature type="repeat" description="PPR" evidence="3">
    <location>
        <begin position="226"/>
        <end position="260"/>
    </location>
</feature>
<comment type="similarity">
    <text evidence="1">Belongs to the PPR family. P subfamily.</text>
</comment>
<dbReference type="Gene3D" id="1.25.40.10">
    <property type="entry name" value="Tetratricopeptide repeat domain"/>
    <property type="match status" value="5"/>
</dbReference>
<feature type="repeat" description="PPR" evidence="3">
    <location>
        <begin position="261"/>
        <end position="295"/>
    </location>
</feature>
<sequence>MSQKAAACAIALCRRGIPPKYSGNLCAFGLPLSNNDPLFSSAFHSSSHKDSPFSSKPRIDFSSINDVEDARCLFLDMVRMRTKPSVFQFTKLLTVVVKMKHYSVALSLFDKMCQLGAPVDAITMTIAINCYCLLSRVDFGFAILGTFFKRGCEPNVATFSTLIKVLFLVGEVAEVEKLFKKLLSEKLCEPDEIMFLTVLNGLSKAGHTLVARDLLGFFENMSCKPNVYAYSTVIDGLCKDRMSDDTLHLLSRMIEKGISPNVVTYNSIIQGLSNAGRWKDVKGLLNEMLDNKISPDLWTCNILVDAFCKEGMVEEAEKVLEIMMQRSMCPDVVTYSALMDGYCLRGQMGKAKRVLHSIVDSGLTPSIISYNSLINGYCKQGRVDEAWDLFLEVPCKGLLHDTVTYNTMIQGLFHKGRFTDGWKLINDMEARGITPNLLSYNILLDGLCKTHQIAEAFSFLQMMEGKGLVEDAKVLLIEMEKSGCAPDSVTYNVMIQGLLKRNELCNAMPLMEEMYKRGFLADAATVSLLLDQLQGKGKDKDDILLETIKIIVPKNEDLFVLPTYSSNRV</sequence>
<dbReference type="EMBL" id="JACGWJ010000006">
    <property type="protein sequence ID" value="KAL0413972.1"/>
    <property type="molecule type" value="Genomic_DNA"/>
</dbReference>
<feature type="repeat" description="PPR" evidence="3">
    <location>
        <begin position="331"/>
        <end position="365"/>
    </location>
</feature>
<reference evidence="4" key="1">
    <citation type="submission" date="2020-06" db="EMBL/GenBank/DDBJ databases">
        <authorList>
            <person name="Li T."/>
            <person name="Hu X."/>
            <person name="Zhang T."/>
            <person name="Song X."/>
            <person name="Zhang H."/>
            <person name="Dai N."/>
            <person name="Sheng W."/>
            <person name="Hou X."/>
            <person name="Wei L."/>
        </authorList>
    </citation>
    <scope>NUCLEOTIDE SEQUENCE</scope>
    <source>
        <strain evidence="4">G02</strain>
        <tissue evidence="4">Leaf</tissue>
    </source>
</reference>
<dbReference type="GO" id="GO:0005739">
    <property type="term" value="C:mitochondrion"/>
    <property type="evidence" value="ECO:0007669"/>
    <property type="project" value="TreeGrafter"/>
</dbReference>
<feature type="repeat" description="PPR" evidence="3">
    <location>
        <begin position="436"/>
        <end position="470"/>
    </location>
</feature>
<comment type="caution">
    <text evidence="4">The sequence shown here is derived from an EMBL/GenBank/DDBJ whole genome shotgun (WGS) entry which is preliminary data.</text>
</comment>
<dbReference type="InterPro" id="IPR002885">
    <property type="entry name" value="PPR_rpt"/>
</dbReference>
<evidence type="ECO:0000256" key="3">
    <source>
        <dbReference type="PROSITE-ProRule" id="PRU00708"/>
    </source>
</evidence>
<dbReference type="PANTHER" id="PTHR47934">
    <property type="entry name" value="PENTATRICOPEPTIDE REPEAT-CONTAINING PROTEIN PET309, MITOCHONDRIAL"/>
    <property type="match status" value="1"/>
</dbReference>